<name>A0A1T4Y5B7_9GAMM</name>
<organism evidence="1 2">
    <name type="scientific">Thiothrix eikelboomii</name>
    <dbReference type="NCBI Taxonomy" id="92487"/>
    <lineage>
        <taxon>Bacteria</taxon>
        <taxon>Pseudomonadati</taxon>
        <taxon>Pseudomonadota</taxon>
        <taxon>Gammaproteobacteria</taxon>
        <taxon>Thiotrichales</taxon>
        <taxon>Thiotrichaceae</taxon>
        <taxon>Thiothrix</taxon>
    </lineage>
</organism>
<dbReference type="Gene3D" id="1.10.238.160">
    <property type="match status" value="1"/>
</dbReference>
<dbReference type="RefSeq" id="WP_078924355.1">
    <property type="nucleotide sequence ID" value="NZ_FUYB01000040.1"/>
</dbReference>
<protein>
    <submittedName>
        <fullName evidence="1">Transcriptional regulator, AlpA family</fullName>
    </submittedName>
</protein>
<sequence length="66" mass="7718">MASNTRLLTYAELKAEKIKMARSTLWNLEREGKFPLRRVHGGRVYWVESEIDEWLGNLPTKQEQAA</sequence>
<accession>A0A1T4Y5B7</accession>
<evidence type="ECO:0000313" key="1">
    <source>
        <dbReference type="EMBL" id="SKA97007.1"/>
    </source>
</evidence>
<reference evidence="1 2" key="1">
    <citation type="submission" date="2017-02" db="EMBL/GenBank/DDBJ databases">
        <authorList>
            <person name="Peterson S.W."/>
        </authorList>
    </citation>
    <scope>NUCLEOTIDE SEQUENCE [LARGE SCALE GENOMIC DNA]</scope>
    <source>
        <strain evidence="1 2">ATCC 49788</strain>
    </source>
</reference>
<gene>
    <name evidence="1" type="ORF">SAMN02745130_03951</name>
</gene>
<dbReference type="Proteomes" id="UP000190460">
    <property type="component" value="Unassembled WGS sequence"/>
</dbReference>
<dbReference type="STRING" id="92487.SAMN02745130_03951"/>
<evidence type="ECO:0000313" key="2">
    <source>
        <dbReference type="Proteomes" id="UP000190460"/>
    </source>
</evidence>
<dbReference type="AlphaFoldDB" id="A0A1T4Y5B7"/>
<dbReference type="InterPro" id="IPR010260">
    <property type="entry name" value="AlpA"/>
</dbReference>
<dbReference type="EMBL" id="FUYB01000040">
    <property type="protein sequence ID" value="SKA97007.1"/>
    <property type="molecule type" value="Genomic_DNA"/>
</dbReference>
<dbReference type="Pfam" id="PF05930">
    <property type="entry name" value="Phage_AlpA"/>
    <property type="match status" value="1"/>
</dbReference>
<keyword evidence="2" id="KW-1185">Reference proteome</keyword>
<proteinExistence type="predicted"/>